<dbReference type="AlphaFoldDB" id="A0AAV5J908"/>
<gene>
    <name evidence="2" type="ORF">SLEP1_g18369</name>
</gene>
<organism evidence="2 3">
    <name type="scientific">Rubroshorea leprosula</name>
    <dbReference type="NCBI Taxonomy" id="152421"/>
    <lineage>
        <taxon>Eukaryota</taxon>
        <taxon>Viridiplantae</taxon>
        <taxon>Streptophyta</taxon>
        <taxon>Embryophyta</taxon>
        <taxon>Tracheophyta</taxon>
        <taxon>Spermatophyta</taxon>
        <taxon>Magnoliopsida</taxon>
        <taxon>eudicotyledons</taxon>
        <taxon>Gunneridae</taxon>
        <taxon>Pentapetalae</taxon>
        <taxon>rosids</taxon>
        <taxon>malvids</taxon>
        <taxon>Malvales</taxon>
        <taxon>Dipterocarpaceae</taxon>
        <taxon>Rubroshorea</taxon>
    </lineage>
</organism>
<evidence type="ECO:0000313" key="2">
    <source>
        <dbReference type="EMBL" id="GKV06473.1"/>
    </source>
</evidence>
<evidence type="ECO:0000313" key="3">
    <source>
        <dbReference type="Proteomes" id="UP001054252"/>
    </source>
</evidence>
<feature type="compositionally biased region" description="Basic and acidic residues" evidence="1">
    <location>
        <begin position="57"/>
        <end position="69"/>
    </location>
</feature>
<sequence>MIRTQNAGFRTGTQNLGLAQEPRSGFLVRTQNWVPDEEPRICVPCRNPELGSRRGIARGEKEKRMVKMEDGEDDSEDDGERKR</sequence>
<feature type="region of interest" description="Disordered" evidence="1">
    <location>
        <begin position="49"/>
        <end position="83"/>
    </location>
</feature>
<keyword evidence="3" id="KW-1185">Reference proteome</keyword>
<reference evidence="2 3" key="1">
    <citation type="journal article" date="2021" name="Commun. Biol.">
        <title>The genome of Shorea leprosula (Dipterocarpaceae) highlights the ecological relevance of drought in aseasonal tropical rainforests.</title>
        <authorList>
            <person name="Ng K.K.S."/>
            <person name="Kobayashi M.J."/>
            <person name="Fawcett J.A."/>
            <person name="Hatakeyama M."/>
            <person name="Paape T."/>
            <person name="Ng C.H."/>
            <person name="Ang C.C."/>
            <person name="Tnah L.H."/>
            <person name="Lee C.T."/>
            <person name="Nishiyama T."/>
            <person name="Sese J."/>
            <person name="O'Brien M.J."/>
            <person name="Copetti D."/>
            <person name="Mohd Noor M.I."/>
            <person name="Ong R.C."/>
            <person name="Putra M."/>
            <person name="Sireger I.Z."/>
            <person name="Indrioko S."/>
            <person name="Kosugi Y."/>
            <person name="Izuno A."/>
            <person name="Isagi Y."/>
            <person name="Lee S.L."/>
            <person name="Shimizu K.K."/>
        </authorList>
    </citation>
    <scope>NUCLEOTIDE SEQUENCE [LARGE SCALE GENOMIC DNA]</scope>
    <source>
        <strain evidence="2">214</strain>
    </source>
</reference>
<comment type="caution">
    <text evidence="2">The sequence shown here is derived from an EMBL/GenBank/DDBJ whole genome shotgun (WGS) entry which is preliminary data.</text>
</comment>
<dbReference type="Proteomes" id="UP001054252">
    <property type="component" value="Unassembled WGS sequence"/>
</dbReference>
<accession>A0AAV5J908</accession>
<name>A0AAV5J908_9ROSI</name>
<evidence type="ECO:0000256" key="1">
    <source>
        <dbReference type="SAM" id="MobiDB-lite"/>
    </source>
</evidence>
<feature type="compositionally biased region" description="Acidic residues" evidence="1">
    <location>
        <begin position="70"/>
        <end position="83"/>
    </location>
</feature>
<protein>
    <submittedName>
        <fullName evidence="2">Uncharacterized protein</fullName>
    </submittedName>
</protein>
<proteinExistence type="predicted"/>
<dbReference type="EMBL" id="BPVZ01000025">
    <property type="protein sequence ID" value="GKV06473.1"/>
    <property type="molecule type" value="Genomic_DNA"/>
</dbReference>